<dbReference type="NCBIfam" id="NF005741">
    <property type="entry name" value="PRK07565.1"/>
    <property type="match status" value="1"/>
</dbReference>
<dbReference type="PANTHER" id="PTHR43073:SF2">
    <property type="entry name" value="DIHYDROPYRIMIDINE DEHYDROGENASE [NADP(+)]"/>
    <property type="match status" value="1"/>
</dbReference>
<dbReference type="InterPro" id="IPR013785">
    <property type="entry name" value="Aldolase_TIM"/>
</dbReference>
<keyword evidence="6" id="KW-0560">Oxidoreductase</keyword>
<comment type="function">
    <text evidence="9">Involved in pyrimidine base degradation. Catalyzes physiologically the reduction of uracil to 5,6-dihydrouracil (DHU) by using NADH as a specific cosubstrate. It also catalyzes the reverse reaction and the reduction of thymine to 5,6-dihydrothymine (DHT).</text>
</comment>
<dbReference type="RefSeq" id="WP_158868993.1">
    <property type="nucleotide sequence ID" value="NZ_CP046401.1"/>
</dbReference>
<dbReference type="Proteomes" id="UP000428260">
    <property type="component" value="Chromosome"/>
</dbReference>
<evidence type="ECO:0000256" key="7">
    <source>
        <dbReference type="ARBA" id="ARBA00047685"/>
    </source>
</evidence>
<dbReference type="GO" id="GO:0004159">
    <property type="term" value="F:dihydropyrimidine dehydrogenase (NAD+) activity"/>
    <property type="evidence" value="ECO:0007669"/>
    <property type="project" value="UniProtKB-EC"/>
</dbReference>
<dbReference type="GO" id="GO:0005737">
    <property type="term" value="C:cytoplasm"/>
    <property type="evidence" value="ECO:0007669"/>
    <property type="project" value="InterPro"/>
</dbReference>
<dbReference type="EC" id="1.3.1.1" evidence="11"/>
<comment type="pathway">
    <text evidence="2">Pyrimidine metabolism; UMP biosynthesis via de novo pathway.</text>
</comment>
<dbReference type="UniPathway" id="UPA00070"/>
<name>A0A6I6K2U2_9BACT</name>
<organism evidence="13 14">
    <name type="scientific">Maribellus comscasis</name>
    <dbReference type="NCBI Taxonomy" id="2681766"/>
    <lineage>
        <taxon>Bacteria</taxon>
        <taxon>Pseudomonadati</taxon>
        <taxon>Bacteroidota</taxon>
        <taxon>Bacteroidia</taxon>
        <taxon>Marinilabiliales</taxon>
        <taxon>Prolixibacteraceae</taxon>
        <taxon>Maribellus</taxon>
    </lineage>
</organism>
<dbReference type="GO" id="GO:0044205">
    <property type="term" value="P:'de novo' UMP biosynthetic process"/>
    <property type="evidence" value="ECO:0007669"/>
    <property type="project" value="UniProtKB-UniPathway"/>
</dbReference>
<dbReference type="Pfam" id="PF01180">
    <property type="entry name" value="DHO_dh"/>
    <property type="match status" value="1"/>
</dbReference>
<dbReference type="SUPFAM" id="SSF51395">
    <property type="entry name" value="FMN-linked oxidoreductases"/>
    <property type="match status" value="1"/>
</dbReference>
<feature type="domain" description="Dihydroorotate dehydrogenase catalytic" evidence="12">
    <location>
        <begin position="86"/>
        <end position="288"/>
    </location>
</feature>
<reference evidence="13 14" key="1">
    <citation type="submission" date="2019-11" db="EMBL/GenBank/DDBJ databases">
        <authorList>
            <person name="Zheng R.K."/>
            <person name="Sun C.M."/>
        </authorList>
    </citation>
    <scope>NUCLEOTIDE SEQUENCE [LARGE SCALE GENOMIC DNA]</scope>
    <source>
        <strain evidence="13 14">WC007</strain>
    </source>
</reference>
<gene>
    <name evidence="13" type="ORF">GM418_19895</name>
</gene>
<evidence type="ECO:0000256" key="4">
    <source>
        <dbReference type="ARBA" id="ARBA00022643"/>
    </source>
</evidence>
<dbReference type="KEGG" id="mcos:GM418_19895"/>
<evidence type="ECO:0000256" key="2">
    <source>
        <dbReference type="ARBA" id="ARBA00004725"/>
    </source>
</evidence>
<keyword evidence="3" id="KW-0285">Flavoprotein</keyword>
<dbReference type="AlphaFoldDB" id="A0A6I6K2U2"/>
<evidence type="ECO:0000256" key="10">
    <source>
        <dbReference type="ARBA" id="ARBA00049714"/>
    </source>
</evidence>
<dbReference type="InterPro" id="IPR012135">
    <property type="entry name" value="Dihydroorotate_DH_1_2"/>
</dbReference>
<dbReference type="InterPro" id="IPR005720">
    <property type="entry name" value="Dihydroorotate_DH_cat"/>
</dbReference>
<evidence type="ECO:0000256" key="11">
    <source>
        <dbReference type="ARBA" id="ARBA00049728"/>
    </source>
</evidence>
<dbReference type="GO" id="GO:0006212">
    <property type="term" value="P:uracil catabolic process"/>
    <property type="evidence" value="ECO:0007669"/>
    <property type="project" value="TreeGrafter"/>
</dbReference>
<sequence length="331" mass="37202">MADLSTNYLGMNLKSPLIVGSCGLTTSLENVKLMEKNGAGAIVLKSVFEEEILLSLHKKARDASKDKLLYYEYSETYDYLDIHTRNEELENYLQFIREIKKEVLMPVIASINCVTDTEWTDFAMKIQEAGADALELNLFFNPTGFKIMDVEKKSVQIVKKILKTVSIPVSVKLSSNYTNLGHTIQEISEKGVQGIVLFNRFFSVDFDLDKLSVISSDIYSSPGDFTKPLRWIALITDKIGCNIAASGGVHSGKTALKQILAGADAVQVVSILYKNGIDHLSVLLNEMDKWIEKKGFNSVSQIKGMMSNKNVKNPEVFERMQFMRYYGKLFD</sequence>
<evidence type="ECO:0000313" key="13">
    <source>
        <dbReference type="EMBL" id="QGY45853.1"/>
    </source>
</evidence>
<dbReference type="GO" id="GO:0006210">
    <property type="term" value="P:thymine catabolic process"/>
    <property type="evidence" value="ECO:0007669"/>
    <property type="project" value="TreeGrafter"/>
</dbReference>
<dbReference type="GO" id="GO:0050661">
    <property type="term" value="F:NADP binding"/>
    <property type="evidence" value="ECO:0007669"/>
    <property type="project" value="TreeGrafter"/>
</dbReference>
<comment type="subunit">
    <text evidence="10">Heterotetramer of 2 PreA and 2 PreT subunits.</text>
</comment>
<dbReference type="Gene3D" id="3.20.20.70">
    <property type="entry name" value="Aldolase class I"/>
    <property type="match status" value="1"/>
</dbReference>
<comment type="cofactor">
    <cofactor evidence="1">
        <name>FMN</name>
        <dbReference type="ChEBI" id="CHEBI:58210"/>
    </cofactor>
</comment>
<dbReference type="PIRSF" id="PIRSF000164">
    <property type="entry name" value="DHO_oxidase"/>
    <property type="match status" value="1"/>
</dbReference>
<dbReference type="PANTHER" id="PTHR43073">
    <property type="entry name" value="DIHYDROPYRIMIDINE DEHYDROGENASE [NADP(+)]"/>
    <property type="match status" value="1"/>
</dbReference>
<evidence type="ECO:0000256" key="8">
    <source>
        <dbReference type="ARBA" id="ARBA00048792"/>
    </source>
</evidence>
<dbReference type="EMBL" id="CP046401">
    <property type="protein sequence ID" value="QGY45853.1"/>
    <property type="molecule type" value="Genomic_DNA"/>
</dbReference>
<evidence type="ECO:0000259" key="12">
    <source>
        <dbReference type="Pfam" id="PF01180"/>
    </source>
</evidence>
<dbReference type="GO" id="GO:0004152">
    <property type="term" value="F:dihydroorotate dehydrogenase activity"/>
    <property type="evidence" value="ECO:0007669"/>
    <property type="project" value="InterPro"/>
</dbReference>
<dbReference type="GO" id="GO:0002058">
    <property type="term" value="F:uracil binding"/>
    <property type="evidence" value="ECO:0007669"/>
    <property type="project" value="TreeGrafter"/>
</dbReference>
<evidence type="ECO:0000256" key="5">
    <source>
        <dbReference type="ARBA" id="ARBA00022975"/>
    </source>
</evidence>
<evidence type="ECO:0000256" key="3">
    <source>
        <dbReference type="ARBA" id="ARBA00022630"/>
    </source>
</evidence>
<comment type="catalytic activity">
    <reaction evidence="8">
        <text>5,6-dihydrouracil + NAD(+) = uracil + NADH + H(+)</text>
        <dbReference type="Rhea" id="RHEA:20189"/>
        <dbReference type="ChEBI" id="CHEBI:15378"/>
        <dbReference type="ChEBI" id="CHEBI:15901"/>
        <dbReference type="ChEBI" id="CHEBI:17568"/>
        <dbReference type="ChEBI" id="CHEBI:57540"/>
        <dbReference type="ChEBI" id="CHEBI:57945"/>
        <dbReference type="EC" id="1.3.1.1"/>
    </reaction>
</comment>
<proteinExistence type="predicted"/>
<keyword evidence="14" id="KW-1185">Reference proteome</keyword>
<evidence type="ECO:0000256" key="6">
    <source>
        <dbReference type="ARBA" id="ARBA00023002"/>
    </source>
</evidence>
<protein>
    <recommendedName>
        <fullName evidence="11">dihydrouracil dehydrogenase (NAD(+))</fullName>
        <ecNumber evidence="11">1.3.1.1</ecNumber>
    </recommendedName>
</protein>
<comment type="catalytic activity">
    <reaction evidence="7">
        <text>5,6-dihydrothymine + NAD(+) = thymine + NADH + H(+)</text>
        <dbReference type="Rhea" id="RHEA:28791"/>
        <dbReference type="ChEBI" id="CHEBI:15378"/>
        <dbReference type="ChEBI" id="CHEBI:17821"/>
        <dbReference type="ChEBI" id="CHEBI:27468"/>
        <dbReference type="ChEBI" id="CHEBI:57540"/>
        <dbReference type="ChEBI" id="CHEBI:57945"/>
        <dbReference type="EC" id="1.3.1.1"/>
    </reaction>
</comment>
<evidence type="ECO:0000256" key="9">
    <source>
        <dbReference type="ARBA" id="ARBA00049578"/>
    </source>
</evidence>
<accession>A0A6I6K2U2</accession>
<evidence type="ECO:0000313" key="14">
    <source>
        <dbReference type="Proteomes" id="UP000428260"/>
    </source>
</evidence>
<keyword evidence="5" id="KW-0665">Pyrimidine biosynthesis</keyword>
<evidence type="ECO:0000256" key="1">
    <source>
        <dbReference type="ARBA" id="ARBA00001917"/>
    </source>
</evidence>
<keyword evidence="4" id="KW-0288">FMN</keyword>